<keyword evidence="2" id="KW-0964">Secreted</keyword>
<feature type="compositionally biased region" description="Low complexity" evidence="8">
    <location>
        <begin position="615"/>
        <end position="626"/>
    </location>
</feature>
<sequence>MQDLENNSGHRFPEIDEFRGAKGKVRPESIEDAYHRLTEYFRDLDIPVGEPGSEIALVDTSYKGTVQELLSAVYPETRFEGHYMFFAESPADVHPGTKRGYALDLDREHSNKGLPVRELPAEPDLTFSHQDALGSIEEIMHGPLESPKGIGPDGLPEQQLQRHDTEPLEGLNPATIHDRFTDPLVREAAKRIALVPVAQIAHEISQMRAAGLDPRPTLQAGHDNYVEQIRSWISNDDRVDPNLHDVLDSFVRRGDKAQVRQLADLIEQAGLHPDEAARLWEEYTNSGVDAADKKAFVDQVRETLSRPEDPESVRAIDLGDTHDAAQDHSHPDPIETPPVETHPAQAHPAEGDWYTPERDEWSALNAEQIADKLMSDWGVESPHFDYSGLHPEVFREFARAVEDMQSRYPDVDLPKIAIEQLPEDCYAETVPRTDNGRISTDRIVLDGGYALDPRLMAEHMTEDVADGHLVPGSGDRPLYSMFLHEYGHSIDLEGQRRAGLTAKSALADYFTASRGGMDKAAFETWLDELSDYSFENDQLDPDEALAEAFANVEINGEAAPEAAKVLYWHLLDTANAHSLSPDGFTRIPNDAIARVFEPHRPDQPISKPDEPAHEPSPSATQPQQSPHDLREGFNELRAQTKSVVAAFNDPARATELPTLRAELAKQYDNLGLRSPESEAAAWQRFREHDPALAGYLEQHGRGLLPPENSAHAHRAEPAHVNPDRPSTLTEHLAERFDEVKQRVDDLVKAYHNPARAPELPGLRVKFGDLFDRLGLRDTDVSGTAWDLFRQHDATVAQYVEQSPQHLLPTDADLAHAYLEPPAKPADNQPAEQPHTEQPHTENPVGQHHPESHNEHTKDEPAPENSEPQPHQENPESEPAEALTPDEHDAVHRYTDPETDVYSDLNHRLRNELGLDPAQQQLATDMKSALEKLPIYDGTVWRGAHLTAEELARYVPGAKVSESSFTSTSRDPRRTFVNNVEFVIHSETGRDISSISARPGEREVLFAPGTTFEVRGAVENPNAGLLGGARIYLYEHAPAHETPAEHTPTHERSADHTEHSGPATDPAPIDDGRSAAELPVRHGTDRTALGDSPAVQRVYDNARNEGEHDVIVHGNRFGKPTAEGGFEIDPQKIVEAIRNNPNYTEGTPVRLLSCHSGNDIGWAQHTADELGVPVRAPSDLVGVRALPDSPATIHDTAEWRTFHPTEPDGTTPEPTVQKPTGHPDEKLPKYEEDPHENWDVLANDEHSAGDGSELPHITEADDKALKFYSASGYDRLNELLRSDTALSPGQEARVDSINQALSKLPDYSGTVYRGLTLPPEVIAAYEKGLVVDVKEFFSTSKRPDIADGFMEKSYLGTHDLGYERVMFTVISESGKDIQSYSTVPREAEVLFATDSKFYVADVEWDGDTDDVHYIDLVQVRKHE</sequence>
<feature type="compositionally biased region" description="Basic and acidic residues" evidence="8">
    <location>
        <begin position="1040"/>
        <end position="1058"/>
    </location>
</feature>
<proteinExistence type="predicted"/>
<dbReference type="SUPFAM" id="SSF56399">
    <property type="entry name" value="ADP-ribosylation"/>
    <property type="match status" value="2"/>
</dbReference>
<dbReference type="Proteomes" id="UP000180166">
    <property type="component" value="Chromosome"/>
</dbReference>
<feature type="domain" description="ADP ribosyltransferase" evidence="9">
    <location>
        <begin position="1256"/>
        <end position="1403"/>
    </location>
</feature>
<dbReference type="PROSITE" id="PS51996">
    <property type="entry name" value="TR_MART"/>
    <property type="match status" value="2"/>
</dbReference>
<feature type="compositionally biased region" description="Basic and acidic residues" evidence="8">
    <location>
        <begin position="11"/>
        <end position="23"/>
    </location>
</feature>
<dbReference type="GO" id="GO:0005576">
    <property type="term" value="C:extracellular region"/>
    <property type="evidence" value="ECO:0007669"/>
    <property type="project" value="UniProtKB-SubCell"/>
</dbReference>
<feature type="region of interest" description="Disordered" evidence="8">
    <location>
        <begin position="1"/>
        <end position="23"/>
    </location>
</feature>
<feature type="region of interest" description="Disordered" evidence="8">
    <location>
        <begin position="1199"/>
        <end position="1231"/>
    </location>
</feature>
<feature type="region of interest" description="Disordered" evidence="8">
    <location>
        <begin position="599"/>
        <end position="628"/>
    </location>
</feature>
<organism evidence="10 11">
    <name type="scientific">Nocardia seriolae</name>
    <dbReference type="NCBI Taxonomy" id="37332"/>
    <lineage>
        <taxon>Bacteria</taxon>
        <taxon>Bacillati</taxon>
        <taxon>Actinomycetota</taxon>
        <taxon>Actinomycetes</taxon>
        <taxon>Mycobacteriales</taxon>
        <taxon>Nocardiaceae</taxon>
        <taxon>Nocardia</taxon>
    </lineage>
</organism>
<evidence type="ECO:0000256" key="3">
    <source>
        <dbReference type="ARBA" id="ARBA00022656"/>
    </source>
</evidence>
<accession>A0ABC8B4H8</accession>
<feature type="compositionally biased region" description="Basic and acidic residues" evidence="8">
    <location>
        <begin position="599"/>
        <end position="613"/>
    </location>
</feature>
<keyword evidence="4" id="KW-0328">Glycosyltransferase</keyword>
<dbReference type="GO" id="GO:0016779">
    <property type="term" value="F:nucleotidyltransferase activity"/>
    <property type="evidence" value="ECO:0007669"/>
    <property type="project" value="UniProtKB-KW"/>
</dbReference>
<keyword evidence="7" id="KW-0843">Virulence</keyword>
<dbReference type="GO" id="GO:0016757">
    <property type="term" value="F:glycosyltransferase activity"/>
    <property type="evidence" value="ECO:0007669"/>
    <property type="project" value="UniProtKB-KW"/>
</dbReference>
<feature type="compositionally biased region" description="Basic and acidic residues" evidence="8">
    <location>
        <begin position="322"/>
        <end position="333"/>
    </location>
</feature>
<feature type="region of interest" description="Disordered" evidence="8">
    <location>
        <begin position="1040"/>
        <end position="1073"/>
    </location>
</feature>
<evidence type="ECO:0000256" key="4">
    <source>
        <dbReference type="ARBA" id="ARBA00022676"/>
    </source>
</evidence>
<evidence type="ECO:0000313" key="11">
    <source>
        <dbReference type="Proteomes" id="UP000180166"/>
    </source>
</evidence>
<dbReference type="GO" id="GO:0090729">
    <property type="term" value="F:toxin activity"/>
    <property type="evidence" value="ECO:0007669"/>
    <property type="project" value="UniProtKB-KW"/>
</dbReference>
<dbReference type="InterPro" id="IPR050999">
    <property type="entry name" value="ADP-ribosyltransferase_ARG"/>
</dbReference>
<dbReference type="PANTHER" id="PTHR10339">
    <property type="entry name" value="ADP-RIBOSYLTRANSFERASE"/>
    <property type="match status" value="1"/>
</dbReference>
<feature type="compositionally biased region" description="Basic and acidic residues" evidence="8">
    <location>
        <begin position="1220"/>
        <end position="1231"/>
    </location>
</feature>
<keyword evidence="3" id="KW-0800">Toxin</keyword>
<dbReference type="RefSeq" id="WP_143837458.1">
    <property type="nucleotide sequence ID" value="NZ_CP073655.1"/>
</dbReference>
<evidence type="ECO:0000256" key="2">
    <source>
        <dbReference type="ARBA" id="ARBA00022525"/>
    </source>
</evidence>
<keyword evidence="5" id="KW-0808">Transferase</keyword>
<evidence type="ECO:0000256" key="5">
    <source>
        <dbReference type="ARBA" id="ARBA00022679"/>
    </source>
</evidence>
<feature type="region of interest" description="Disordered" evidence="8">
    <location>
        <begin position="322"/>
        <end position="354"/>
    </location>
</feature>
<reference evidence="10 11" key="1">
    <citation type="submission" date="2016-10" db="EMBL/GenBank/DDBJ databases">
        <title>Genome sequence of Nocardia seriolae strain EM150506, isolated from Anguila japonica.</title>
        <authorList>
            <person name="Han H.-J."/>
        </authorList>
    </citation>
    <scope>NUCLEOTIDE SEQUENCE [LARGE SCALE GENOMIC DNA]</scope>
    <source>
        <strain evidence="10 11">EM150506</strain>
    </source>
</reference>
<evidence type="ECO:0000313" key="10">
    <source>
        <dbReference type="EMBL" id="APB01538.1"/>
    </source>
</evidence>
<keyword evidence="6" id="KW-0548">Nucleotidyltransferase</keyword>
<name>A0ABC8B4H8_9NOCA</name>
<dbReference type="PANTHER" id="PTHR10339:SF25">
    <property type="entry name" value="SECRETED EXOENZYME S"/>
    <property type="match status" value="1"/>
</dbReference>
<dbReference type="InterPro" id="IPR003540">
    <property type="entry name" value="ADP-ribosyltransferase"/>
</dbReference>
<evidence type="ECO:0000256" key="6">
    <source>
        <dbReference type="ARBA" id="ARBA00022695"/>
    </source>
</evidence>
<feature type="compositionally biased region" description="Basic and acidic residues" evidence="8">
    <location>
        <begin position="847"/>
        <end position="860"/>
    </location>
</feature>
<evidence type="ECO:0000256" key="7">
    <source>
        <dbReference type="ARBA" id="ARBA00023026"/>
    </source>
</evidence>
<protein>
    <submittedName>
        <fullName evidence="10">NAD(+)--arginine ADP-ribosyltransferase</fullName>
    </submittedName>
</protein>
<feature type="region of interest" description="Disordered" evidence="8">
    <location>
        <begin position="819"/>
        <end position="882"/>
    </location>
</feature>
<gene>
    <name evidence="10" type="ORF">NS506_07518</name>
</gene>
<comment type="subcellular location">
    <subcellularLocation>
        <location evidence="1">Secreted</location>
    </subcellularLocation>
</comment>
<evidence type="ECO:0000256" key="8">
    <source>
        <dbReference type="SAM" id="MobiDB-lite"/>
    </source>
</evidence>
<dbReference type="EMBL" id="CP017839">
    <property type="protein sequence ID" value="APB01538.1"/>
    <property type="molecule type" value="Genomic_DNA"/>
</dbReference>
<dbReference type="KEGG" id="nsr:NS506_07518"/>
<evidence type="ECO:0000256" key="1">
    <source>
        <dbReference type="ARBA" id="ARBA00004613"/>
    </source>
</evidence>
<evidence type="ECO:0000259" key="9">
    <source>
        <dbReference type="Pfam" id="PF03496"/>
    </source>
</evidence>
<dbReference type="Gene3D" id="3.90.176.10">
    <property type="entry name" value="Toxin ADP-ribosyltransferase, Chain A, domain 1"/>
    <property type="match status" value="2"/>
</dbReference>
<dbReference type="Pfam" id="PF03496">
    <property type="entry name" value="ADPrib_exo_Tox"/>
    <property type="match status" value="2"/>
</dbReference>
<feature type="domain" description="ADP ribosyltransferase" evidence="9">
    <location>
        <begin position="879"/>
        <end position="1018"/>
    </location>
</feature>